<dbReference type="InterPro" id="IPR000286">
    <property type="entry name" value="HDACs"/>
</dbReference>
<dbReference type="EMBL" id="LN483332">
    <property type="protein sequence ID" value="CED85537.1"/>
    <property type="molecule type" value="Genomic_DNA"/>
</dbReference>
<dbReference type="InterPro" id="IPR037138">
    <property type="entry name" value="His_deacetylse_dom_sf"/>
</dbReference>
<feature type="domain" description="Histone deacetylase" evidence="2">
    <location>
        <begin position="74"/>
        <end position="146"/>
    </location>
</feature>
<reference evidence="3" key="1">
    <citation type="submission" date="2014-08" db="EMBL/GenBank/DDBJ databases">
        <authorList>
            <person name="Sharma Rahul"/>
            <person name="Thines Marco"/>
        </authorList>
    </citation>
    <scope>NUCLEOTIDE SEQUENCE</scope>
</reference>
<sequence>MSPTGLDILFDLGLCMLSKSDALLSFNTTGNGHFEIDDQSDSEGELSSSSSDSPPATKRQKPNPPSRKIRRLEKFNLTDDSPPFKNLDQYVLQVAGASLAAVKEVADGRADVGICWDGGRHHALRSGASGFCYVNDPVLCILSLASQGLPVQPPKPTFLPLTNFPEPEQAPTRTRKPRILYLDLDIHHGDGPAQAFQTFSSARSRPPAVVTLSVHHASPGFFPPGPLSALTQPDTKSPHTLSIPLKAGASGWSMKSVWEGSIEPIKKAWEPDYVVVCVGVDGLAGDPKGVWNLGLKEEGGLTWCVDRALDWNIPIVLLGGGGYNHANAARAYASCTAAALGRCLSADTLIQDDAFTHDEDYCLFEPQFDMEVHLGNMRDENTAEYLAEINSTFQVLAERIKSSREYQIAS</sequence>
<dbReference type="InterPro" id="IPR023696">
    <property type="entry name" value="Ureohydrolase_dom_sf"/>
</dbReference>
<evidence type="ECO:0000259" key="2">
    <source>
        <dbReference type="Pfam" id="PF00850"/>
    </source>
</evidence>
<dbReference type="GO" id="GO:0070210">
    <property type="term" value="C:Rpd3L-Expanded complex"/>
    <property type="evidence" value="ECO:0007669"/>
    <property type="project" value="TreeGrafter"/>
</dbReference>
<name>A0A0F7STN7_PHARH</name>
<evidence type="ECO:0000313" key="3">
    <source>
        <dbReference type="EMBL" id="CED85537.1"/>
    </source>
</evidence>
<proteinExistence type="predicted"/>
<dbReference type="GO" id="GO:0040029">
    <property type="term" value="P:epigenetic regulation of gene expression"/>
    <property type="evidence" value="ECO:0007669"/>
    <property type="project" value="TreeGrafter"/>
</dbReference>
<dbReference type="GO" id="GO:0004407">
    <property type="term" value="F:histone deacetylase activity"/>
    <property type="evidence" value="ECO:0007669"/>
    <property type="project" value="TreeGrafter"/>
</dbReference>
<dbReference type="PANTHER" id="PTHR10625">
    <property type="entry name" value="HISTONE DEACETYLASE HDAC1-RELATED"/>
    <property type="match status" value="1"/>
</dbReference>
<dbReference type="SUPFAM" id="SSF52768">
    <property type="entry name" value="Arginase/deacetylase"/>
    <property type="match status" value="1"/>
</dbReference>
<dbReference type="PANTHER" id="PTHR10625:SF36">
    <property type="entry name" value="HISTONE DEACETYLASE 3"/>
    <property type="match status" value="1"/>
</dbReference>
<protein>
    <submittedName>
        <fullName evidence="3">Histone deacetylase complex, catalytic component RPD3</fullName>
    </submittedName>
</protein>
<dbReference type="InterPro" id="IPR023801">
    <property type="entry name" value="His_deacetylse_dom"/>
</dbReference>
<accession>A0A0F7STN7</accession>
<dbReference type="Pfam" id="PF00850">
    <property type="entry name" value="Hist_deacetyl"/>
    <property type="match status" value="2"/>
</dbReference>
<feature type="region of interest" description="Disordered" evidence="1">
    <location>
        <begin position="35"/>
        <end position="66"/>
    </location>
</feature>
<feature type="domain" description="Histone deacetylase" evidence="2">
    <location>
        <begin position="174"/>
        <end position="338"/>
    </location>
</feature>
<evidence type="ECO:0000256" key="1">
    <source>
        <dbReference type="SAM" id="MobiDB-lite"/>
    </source>
</evidence>
<dbReference type="PRINTS" id="PR01270">
    <property type="entry name" value="HDASUPER"/>
</dbReference>
<dbReference type="Gene3D" id="3.40.800.20">
    <property type="entry name" value="Histone deacetylase domain"/>
    <property type="match status" value="1"/>
</dbReference>
<organism evidence="3">
    <name type="scientific">Phaffia rhodozyma</name>
    <name type="common">Yeast</name>
    <name type="synonym">Xanthophyllomyces dendrorhous</name>
    <dbReference type="NCBI Taxonomy" id="264483"/>
    <lineage>
        <taxon>Eukaryota</taxon>
        <taxon>Fungi</taxon>
        <taxon>Dikarya</taxon>
        <taxon>Basidiomycota</taxon>
        <taxon>Agaricomycotina</taxon>
        <taxon>Tremellomycetes</taxon>
        <taxon>Cystofilobasidiales</taxon>
        <taxon>Mrakiaceae</taxon>
        <taxon>Phaffia</taxon>
    </lineage>
</organism>
<dbReference type="AlphaFoldDB" id="A0A0F7STN7"/>